<dbReference type="PANTHER" id="PTHR48012">
    <property type="entry name" value="STERILE20-LIKE KINASE, ISOFORM B-RELATED"/>
    <property type="match status" value="1"/>
</dbReference>
<dbReference type="PROSITE" id="PS50011">
    <property type="entry name" value="PROTEIN_KINASE_DOM"/>
    <property type="match status" value="1"/>
</dbReference>
<evidence type="ECO:0000256" key="4">
    <source>
        <dbReference type="PROSITE-ProRule" id="PRU10141"/>
    </source>
</evidence>
<dbReference type="SMART" id="SM00220">
    <property type="entry name" value="S_TKc"/>
    <property type="match status" value="1"/>
</dbReference>
<reference evidence="7 8" key="1">
    <citation type="journal article" date="2023" name="Elife">
        <title>Identification of key yeast species and microbe-microbe interactions impacting larval growth of Drosophila in the wild.</title>
        <authorList>
            <person name="Mure A."/>
            <person name="Sugiura Y."/>
            <person name="Maeda R."/>
            <person name="Honda K."/>
            <person name="Sakurai N."/>
            <person name="Takahashi Y."/>
            <person name="Watada M."/>
            <person name="Katoh T."/>
            <person name="Gotoh A."/>
            <person name="Gotoh Y."/>
            <person name="Taniguchi I."/>
            <person name="Nakamura K."/>
            <person name="Hayashi T."/>
            <person name="Katayama T."/>
            <person name="Uemura T."/>
            <person name="Hattori Y."/>
        </authorList>
    </citation>
    <scope>NUCLEOTIDE SEQUENCE [LARGE SCALE GENOMIC DNA]</scope>
    <source>
        <strain evidence="7 8">PK-24</strain>
    </source>
</reference>
<dbReference type="SUPFAM" id="SSF56112">
    <property type="entry name" value="Protein kinase-like (PK-like)"/>
    <property type="match status" value="1"/>
</dbReference>
<gene>
    <name evidence="7" type="ORF">DAPK24_006850</name>
</gene>
<feature type="region of interest" description="Disordered" evidence="5">
    <location>
        <begin position="294"/>
        <end position="319"/>
    </location>
</feature>
<feature type="compositionally biased region" description="Low complexity" evidence="5">
    <location>
        <begin position="304"/>
        <end position="319"/>
    </location>
</feature>
<feature type="domain" description="Protein kinase" evidence="6">
    <location>
        <begin position="10"/>
        <end position="259"/>
    </location>
</feature>
<proteinExistence type="predicted"/>
<dbReference type="FunFam" id="1.10.510.10:FF:000421">
    <property type="entry name" value="Serine/threonine-protein kinase PAK 6"/>
    <property type="match status" value="1"/>
</dbReference>
<sequence>MSRKFSADQFHLSTELGKGSFGVVYLADDLITHKQVAIKQLDLEQTDDLLEVQKEILMLSTCIHDNITRYYGCFIKGHKLWIIMEFLSLGSCADLLTAGPFSESIISYICGNVLNALDYLHDSGKIHRDIKAANILIGSNGEIKLADFGVATQLSNILSKRLTFAGTPYWMAPEVIKHEEYSFKADIWSLGITAIELAYGRPPLTEFKSYEVIFEIPKGPSPSLDSGFSEEFRDFVNCCLKMDISDRYTAKQLLLHPFIKIGKKIKKIDILNLLDKKLKWDLEIGKKAKPKYVPTELRSENSNKNKSKSSSNKGDLLNNSNDIHSTIKWDLTLDQNDDGGDTLKNITESVKQLNMNPKMNIVPQSPLNYDEKLKDPIQEQKELDMKKEMIVILNQTFSKVSSKYNLTTSQYDQLVDFENQLIDSFFMNKDDRYRDIFSKFYKIFIKRVMRTENEDLKKLVLPKYYLSEEAELKQFRELTGKKADNKQILREEWTPEPSNRHKNY</sequence>
<keyword evidence="2 4" id="KW-0547">Nucleotide-binding</keyword>
<dbReference type="InterPro" id="IPR000719">
    <property type="entry name" value="Prot_kinase_dom"/>
</dbReference>
<feature type="binding site" evidence="4">
    <location>
        <position position="39"/>
    </location>
    <ligand>
        <name>ATP</name>
        <dbReference type="ChEBI" id="CHEBI:30616"/>
    </ligand>
</feature>
<name>A0AAV5QY69_PICKL</name>
<evidence type="ECO:0000256" key="2">
    <source>
        <dbReference type="ARBA" id="ARBA00022741"/>
    </source>
</evidence>
<evidence type="ECO:0000256" key="3">
    <source>
        <dbReference type="ARBA" id="ARBA00022840"/>
    </source>
</evidence>
<evidence type="ECO:0000313" key="8">
    <source>
        <dbReference type="Proteomes" id="UP001378960"/>
    </source>
</evidence>
<dbReference type="InterPro" id="IPR017441">
    <property type="entry name" value="Protein_kinase_ATP_BS"/>
</dbReference>
<dbReference type="GO" id="GO:0004674">
    <property type="term" value="F:protein serine/threonine kinase activity"/>
    <property type="evidence" value="ECO:0007669"/>
    <property type="project" value="UniProtKB-EC"/>
</dbReference>
<dbReference type="PANTHER" id="PTHR48012:SF27">
    <property type="entry name" value="SERINE_THREONINE-PROTEIN KINASE SID1"/>
    <property type="match status" value="1"/>
</dbReference>
<evidence type="ECO:0000256" key="5">
    <source>
        <dbReference type="SAM" id="MobiDB-lite"/>
    </source>
</evidence>
<comment type="caution">
    <text evidence="7">The sequence shown here is derived from an EMBL/GenBank/DDBJ whole genome shotgun (WGS) entry which is preliminary data.</text>
</comment>
<keyword evidence="3 4" id="KW-0067">ATP-binding</keyword>
<protein>
    <recommendedName>
        <fullName evidence="1">non-specific serine/threonine protein kinase</fullName>
        <ecNumber evidence="1">2.7.11.1</ecNumber>
    </recommendedName>
</protein>
<dbReference type="EC" id="2.7.11.1" evidence="1"/>
<organism evidence="7 8">
    <name type="scientific">Pichia kluyveri</name>
    <name type="common">Yeast</name>
    <dbReference type="NCBI Taxonomy" id="36015"/>
    <lineage>
        <taxon>Eukaryota</taxon>
        <taxon>Fungi</taxon>
        <taxon>Dikarya</taxon>
        <taxon>Ascomycota</taxon>
        <taxon>Saccharomycotina</taxon>
        <taxon>Pichiomycetes</taxon>
        <taxon>Pichiales</taxon>
        <taxon>Pichiaceae</taxon>
        <taxon>Pichia</taxon>
    </lineage>
</organism>
<dbReference type="GO" id="GO:0005524">
    <property type="term" value="F:ATP binding"/>
    <property type="evidence" value="ECO:0007669"/>
    <property type="project" value="UniProtKB-UniRule"/>
</dbReference>
<evidence type="ECO:0000256" key="1">
    <source>
        <dbReference type="ARBA" id="ARBA00012513"/>
    </source>
</evidence>
<dbReference type="Pfam" id="PF00069">
    <property type="entry name" value="Pkinase"/>
    <property type="match status" value="1"/>
</dbReference>
<dbReference type="Proteomes" id="UP001378960">
    <property type="component" value="Unassembled WGS sequence"/>
</dbReference>
<dbReference type="AlphaFoldDB" id="A0AAV5QY69"/>
<evidence type="ECO:0000313" key="7">
    <source>
        <dbReference type="EMBL" id="GMM44110.1"/>
    </source>
</evidence>
<dbReference type="GO" id="GO:0030447">
    <property type="term" value="P:filamentous growth"/>
    <property type="evidence" value="ECO:0007669"/>
    <property type="project" value="UniProtKB-ARBA"/>
</dbReference>
<dbReference type="InterPro" id="IPR050629">
    <property type="entry name" value="STE20/SPS1-PAK"/>
</dbReference>
<evidence type="ECO:0000259" key="6">
    <source>
        <dbReference type="PROSITE" id="PS50011"/>
    </source>
</evidence>
<dbReference type="Gene3D" id="1.10.510.10">
    <property type="entry name" value="Transferase(Phosphotransferase) domain 1"/>
    <property type="match status" value="1"/>
</dbReference>
<dbReference type="GO" id="GO:0005737">
    <property type="term" value="C:cytoplasm"/>
    <property type="evidence" value="ECO:0007669"/>
    <property type="project" value="TreeGrafter"/>
</dbReference>
<keyword evidence="8" id="KW-1185">Reference proteome</keyword>
<dbReference type="InterPro" id="IPR011009">
    <property type="entry name" value="Kinase-like_dom_sf"/>
</dbReference>
<dbReference type="PROSITE" id="PS00107">
    <property type="entry name" value="PROTEIN_KINASE_ATP"/>
    <property type="match status" value="1"/>
</dbReference>
<accession>A0AAV5QY69</accession>
<dbReference type="EMBL" id="BTGB01000001">
    <property type="protein sequence ID" value="GMM44110.1"/>
    <property type="molecule type" value="Genomic_DNA"/>
</dbReference>